<dbReference type="Pfam" id="PF00096">
    <property type="entry name" value="zf-C2H2"/>
    <property type="match status" value="1"/>
</dbReference>
<dbReference type="SMART" id="SM00355">
    <property type="entry name" value="ZnF_C2H2"/>
    <property type="match status" value="5"/>
</dbReference>
<dbReference type="GO" id="GO:0000981">
    <property type="term" value="F:DNA-binding transcription factor activity, RNA polymerase II-specific"/>
    <property type="evidence" value="ECO:0007669"/>
    <property type="project" value="TreeGrafter"/>
</dbReference>
<dbReference type="PROSITE" id="PS00028">
    <property type="entry name" value="ZINC_FINGER_C2H2_1"/>
    <property type="match status" value="4"/>
</dbReference>
<dbReference type="SUPFAM" id="SSF57667">
    <property type="entry name" value="beta-beta-alpha zinc fingers"/>
    <property type="match status" value="2"/>
</dbReference>
<dbReference type="InterPro" id="IPR013087">
    <property type="entry name" value="Znf_C2H2_type"/>
</dbReference>
<feature type="domain" description="C2H2-type" evidence="6">
    <location>
        <begin position="298"/>
        <end position="325"/>
    </location>
</feature>
<accession>A0A8X6MTN7</accession>
<evidence type="ECO:0000256" key="1">
    <source>
        <dbReference type="ARBA" id="ARBA00022723"/>
    </source>
</evidence>
<evidence type="ECO:0000313" key="7">
    <source>
        <dbReference type="EMBL" id="GFS77348.1"/>
    </source>
</evidence>
<dbReference type="OrthoDB" id="6421403at2759"/>
<dbReference type="PROSITE" id="PS50157">
    <property type="entry name" value="ZINC_FINGER_C2H2_2"/>
    <property type="match status" value="4"/>
</dbReference>
<evidence type="ECO:0000256" key="5">
    <source>
        <dbReference type="PROSITE-ProRule" id="PRU00042"/>
    </source>
</evidence>
<feature type="domain" description="C2H2-type" evidence="6">
    <location>
        <begin position="326"/>
        <end position="349"/>
    </location>
</feature>
<keyword evidence="4" id="KW-0862">Zinc</keyword>
<protein>
    <submittedName>
        <fullName evidence="7">Zinc finger and SCAN domain-containing protein 2</fullName>
    </submittedName>
</protein>
<sequence length="485" mass="55353">MSLIRVITRIYPNNVISEGLSKKLLHPTEFGNPSKIHICCITDPRNGLEYKMETTFLTQKLDLSEDTDKEISLQCEKFPGLICAPENSVLLSPVESTEIGKDYAVLSVPKSIHRDEVSHFLNIGNEKVGTEFQQNLMYRSNDTESNVEANEDNATYLALNCVHQNEISNSLDAVNKKTDTESEKGCIVEISNNHAAFSRVESNPLDEMLYIQSVKNKGTDSESEKGCGIKIRLNLKKIKEDCADHHALRKARGKLLQPLLCYFIENECLICGFITSKVSKQSNIKHLLCHIDGNSNCYLCNSCEITFSTAKALYQHAVKHVKVKSYCCDTCNKKYQRKHSLTVHQLICHYTHLLFPTNMRRNHCVLKQKMIPLFICTICNIRLTSKDDSITDHKMIHAGKEKYQCLFCGKLFKNDFFINSHIHIHTKRSSYTCKVLGKSKSASYGQLQKNHKIHVRTLNVCPLCGKRFYFLNNLLIHVRHLHRIA</sequence>
<keyword evidence="2" id="KW-0677">Repeat</keyword>
<evidence type="ECO:0000256" key="4">
    <source>
        <dbReference type="ARBA" id="ARBA00022833"/>
    </source>
</evidence>
<dbReference type="InterPro" id="IPR036236">
    <property type="entry name" value="Znf_C2H2_sf"/>
</dbReference>
<dbReference type="Proteomes" id="UP000887013">
    <property type="component" value="Unassembled WGS sequence"/>
</dbReference>
<dbReference type="PANTHER" id="PTHR24379:SF127">
    <property type="entry name" value="BLOODY FINGERS-RELATED"/>
    <property type="match status" value="1"/>
</dbReference>
<dbReference type="GO" id="GO:0005634">
    <property type="term" value="C:nucleus"/>
    <property type="evidence" value="ECO:0007669"/>
    <property type="project" value="TreeGrafter"/>
</dbReference>
<feature type="domain" description="C2H2-type" evidence="6">
    <location>
        <begin position="403"/>
        <end position="430"/>
    </location>
</feature>
<evidence type="ECO:0000313" key="8">
    <source>
        <dbReference type="Proteomes" id="UP000887013"/>
    </source>
</evidence>
<evidence type="ECO:0000259" key="6">
    <source>
        <dbReference type="PROSITE" id="PS50157"/>
    </source>
</evidence>
<keyword evidence="1" id="KW-0479">Metal-binding</keyword>
<feature type="domain" description="C2H2-type" evidence="6">
    <location>
        <begin position="459"/>
        <end position="485"/>
    </location>
</feature>
<comment type="caution">
    <text evidence="7">The sequence shown here is derived from an EMBL/GenBank/DDBJ whole genome shotgun (WGS) entry which is preliminary data.</text>
</comment>
<dbReference type="Gene3D" id="3.30.160.60">
    <property type="entry name" value="Classic Zinc Finger"/>
    <property type="match status" value="2"/>
</dbReference>
<gene>
    <name evidence="7" type="primary">ZSCAN2</name>
    <name evidence="7" type="ORF">NPIL_373101</name>
</gene>
<proteinExistence type="predicted"/>
<keyword evidence="8" id="KW-1185">Reference proteome</keyword>
<dbReference type="GO" id="GO:0000977">
    <property type="term" value="F:RNA polymerase II transcription regulatory region sequence-specific DNA binding"/>
    <property type="evidence" value="ECO:0007669"/>
    <property type="project" value="TreeGrafter"/>
</dbReference>
<dbReference type="GO" id="GO:0008270">
    <property type="term" value="F:zinc ion binding"/>
    <property type="evidence" value="ECO:0007669"/>
    <property type="project" value="UniProtKB-KW"/>
</dbReference>
<evidence type="ECO:0000256" key="2">
    <source>
        <dbReference type="ARBA" id="ARBA00022737"/>
    </source>
</evidence>
<keyword evidence="3 5" id="KW-0863">Zinc-finger</keyword>
<name>A0A8X6MTN7_NEPPI</name>
<dbReference type="PANTHER" id="PTHR24379">
    <property type="entry name" value="KRAB AND ZINC FINGER DOMAIN-CONTAINING"/>
    <property type="match status" value="1"/>
</dbReference>
<reference evidence="7" key="1">
    <citation type="submission" date="2020-08" db="EMBL/GenBank/DDBJ databases">
        <title>Multicomponent nature underlies the extraordinary mechanical properties of spider dragline silk.</title>
        <authorList>
            <person name="Kono N."/>
            <person name="Nakamura H."/>
            <person name="Mori M."/>
            <person name="Yoshida Y."/>
            <person name="Ohtoshi R."/>
            <person name="Malay A.D."/>
            <person name="Moran D.A.P."/>
            <person name="Tomita M."/>
            <person name="Numata K."/>
            <person name="Arakawa K."/>
        </authorList>
    </citation>
    <scope>NUCLEOTIDE SEQUENCE</scope>
</reference>
<dbReference type="EMBL" id="BMAW01050861">
    <property type="protein sequence ID" value="GFS77348.1"/>
    <property type="molecule type" value="Genomic_DNA"/>
</dbReference>
<evidence type="ECO:0000256" key="3">
    <source>
        <dbReference type="ARBA" id="ARBA00022771"/>
    </source>
</evidence>
<organism evidence="7 8">
    <name type="scientific">Nephila pilipes</name>
    <name type="common">Giant wood spider</name>
    <name type="synonym">Nephila maculata</name>
    <dbReference type="NCBI Taxonomy" id="299642"/>
    <lineage>
        <taxon>Eukaryota</taxon>
        <taxon>Metazoa</taxon>
        <taxon>Ecdysozoa</taxon>
        <taxon>Arthropoda</taxon>
        <taxon>Chelicerata</taxon>
        <taxon>Arachnida</taxon>
        <taxon>Araneae</taxon>
        <taxon>Araneomorphae</taxon>
        <taxon>Entelegynae</taxon>
        <taxon>Araneoidea</taxon>
        <taxon>Nephilidae</taxon>
        <taxon>Nephila</taxon>
    </lineage>
</organism>
<dbReference type="AlphaFoldDB" id="A0A8X6MTN7"/>